<evidence type="ECO:0000313" key="2">
    <source>
        <dbReference type="EMBL" id="SEM04424.1"/>
    </source>
</evidence>
<gene>
    <name evidence="2" type="ORF">SAMN04489760_10336</name>
</gene>
<dbReference type="STRING" id="43775.SAMN04489760_10336"/>
<dbReference type="SUPFAM" id="SSF56281">
    <property type="entry name" value="Metallo-hydrolase/oxidoreductase"/>
    <property type="match status" value="1"/>
</dbReference>
<dbReference type="Pfam" id="PF12706">
    <property type="entry name" value="Lactamase_B_2"/>
    <property type="match status" value="1"/>
</dbReference>
<feature type="domain" description="Metallo-beta-lactamase" evidence="1">
    <location>
        <begin position="47"/>
        <end position="104"/>
    </location>
</feature>
<sequence>MQIRIVATGSTPQERREGRWGLSLLLGESVLLDTFGMADLFWDNLCKVRGDVSRIRHVVLSHEHWDHIEGLEKLAEKNSTVTVYICPHTEASVKAWIRGFGMPVVEVDDWLEIEKGVFISGEIAGTWSGNPLWEQIVVIQEQPWLSVLTGCAHPGLFPILQRVQNRFADPITLLMGGFHLMNSTEEGIAAAVTALRMFGVQRIAPTHCTGEPAVSILRETFGNRFVPVEEGGLINSREKIQE</sequence>
<reference evidence="2 3" key="1">
    <citation type="submission" date="2016-10" db="EMBL/GenBank/DDBJ databases">
        <authorList>
            <person name="de Groot N.N."/>
        </authorList>
    </citation>
    <scope>NUCLEOTIDE SEQUENCE [LARGE SCALE GENOMIC DNA]</scope>
    <source>
        <strain evidence="2 3">DSM 8423</strain>
    </source>
</reference>
<protein>
    <submittedName>
        <fullName evidence="2">7,8-dihydropterin-6-yl-methyl-4-(Beta-D-ribofuranosyl)aminobenzene 5'-phosphate synthase</fullName>
    </submittedName>
</protein>
<organism evidence="2 3">
    <name type="scientific">Syntrophus gentianae</name>
    <dbReference type="NCBI Taxonomy" id="43775"/>
    <lineage>
        <taxon>Bacteria</taxon>
        <taxon>Pseudomonadati</taxon>
        <taxon>Thermodesulfobacteriota</taxon>
        <taxon>Syntrophia</taxon>
        <taxon>Syntrophales</taxon>
        <taxon>Syntrophaceae</taxon>
        <taxon>Syntrophus</taxon>
    </lineage>
</organism>
<accession>A0A1H7V5Q8</accession>
<dbReference type="EMBL" id="FOBS01000003">
    <property type="protein sequence ID" value="SEM04424.1"/>
    <property type="molecule type" value="Genomic_DNA"/>
</dbReference>
<keyword evidence="3" id="KW-1185">Reference proteome</keyword>
<dbReference type="Proteomes" id="UP000198744">
    <property type="component" value="Unassembled WGS sequence"/>
</dbReference>
<dbReference type="Gene3D" id="3.60.15.10">
    <property type="entry name" value="Ribonuclease Z/Hydroxyacylglutathione hydrolase-like"/>
    <property type="match status" value="1"/>
</dbReference>
<dbReference type="PANTHER" id="PTHR13754:SF13">
    <property type="entry name" value="METALLO-BETA-LACTAMASE SUPERFAMILY PROTEIN (AFU_ORTHOLOGUE AFUA_3G07630)"/>
    <property type="match status" value="1"/>
</dbReference>
<evidence type="ECO:0000259" key="1">
    <source>
        <dbReference type="Pfam" id="PF12706"/>
    </source>
</evidence>
<dbReference type="CDD" id="cd07713">
    <property type="entry name" value="DHPS-like_MBL-fold"/>
    <property type="match status" value="1"/>
</dbReference>
<dbReference type="AlphaFoldDB" id="A0A1H7V5Q8"/>
<name>A0A1H7V5Q8_9BACT</name>
<proteinExistence type="predicted"/>
<dbReference type="PANTHER" id="PTHR13754">
    <property type="entry name" value="METALLO-BETA-LACTAMASE SUPERFAMILY PROTEIN"/>
    <property type="match status" value="1"/>
</dbReference>
<dbReference type="OrthoDB" id="9803916at2"/>
<evidence type="ECO:0000313" key="3">
    <source>
        <dbReference type="Proteomes" id="UP000198744"/>
    </source>
</evidence>
<dbReference type="InterPro" id="IPR041712">
    <property type="entry name" value="DHPS-like_MBL-fold"/>
</dbReference>
<dbReference type="GO" id="GO:0016740">
    <property type="term" value="F:transferase activity"/>
    <property type="evidence" value="ECO:0007669"/>
    <property type="project" value="TreeGrafter"/>
</dbReference>
<dbReference type="InterPro" id="IPR001279">
    <property type="entry name" value="Metallo-B-lactamas"/>
</dbReference>
<dbReference type="InterPro" id="IPR036866">
    <property type="entry name" value="RibonucZ/Hydroxyglut_hydro"/>
</dbReference>
<dbReference type="RefSeq" id="WP_093882180.1">
    <property type="nucleotide sequence ID" value="NZ_FOBS01000003.1"/>
</dbReference>
<dbReference type="InterPro" id="IPR052926">
    <property type="entry name" value="Metallo-beta-lactamase_dom"/>
</dbReference>